<evidence type="ECO:0000313" key="3">
    <source>
        <dbReference type="EMBL" id="CAH3032749.1"/>
    </source>
</evidence>
<feature type="transmembrane region" description="Helical" evidence="1">
    <location>
        <begin position="228"/>
        <end position="247"/>
    </location>
</feature>
<evidence type="ECO:0000256" key="1">
    <source>
        <dbReference type="SAM" id="Phobius"/>
    </source>
</evidence>
<dbReference type="InterPro" id="IPR036056">
    <property type="entry name" value="Fibrinogen-like_C"/>
</dbReference>
<gene>
    <name evidence="3" type="ORF">PLOB_00000268</name>
</gene>
<dbReference type="InterPro" id="IPR002181">
    <property type="entry name" value="Fibrinogen_a/b/g_C_dom"/>
</dbReference>
<dbReference type="Proteomes" id="UP001159405">
    <property type="component" value="Unassembled WGS sequence"/>
</dbReference>
<sequence>MGRHCEFKRKSCQAYKAAGERKSGLYKIIDDRNQSFQVFCDFDSEPGFAWNLIQSFSLSQKQVNYKIIFISRIFFFSDYTEAVSGDHPNWHAYLIRRNYFEWLGTQSTHWRATCRYDTDGVVYTDYMRTSLANCNVLTLPTNFYGQCFQFEFINIRGHECVDCTVPLWQNKGVWPLHTDTSFHLCEFNGKQGALNSEDNFGFYGVVNSQHRCSNNSLSTTQFCVSNSLVYMSLFYILLLLVVICMLASQMKVLCYQIAKCQTYSLYICGDALGNSELVGHAFHAFATIKPIQCYSWYVDD</sequence>
<keyword evidence="1" id="KW-1133">Transmembrane helix</keyword>
<protein>
    <recommendedName>
        <fullName evidence="2">Fibrinogen C-terminal domain-containing protein</fullName>
    </recommendedName>
</protein>
<keyword evidence="4" id="KW-1185">Reference proteome</keyword>
<dbReference type="SUPFAM" id="SSF56496">
    <property type="entry name" value="Fibrinogen C-terminal domain-like"/>
    <property type="match status" value="1"/>
</dbReference>
<keyword evidence="1" id="KW-0812">Transmembrane</keyword>
<keyword evidence="1" id="KW-0472">Membrane</keyword>
<dbReference type="Pfam" id="PF00147">
    <property type="entry name" value="Fibrinogen_C"/>
    <property type="match status" value="1"/>
</dbReference>
<name>A0ABN8MTD4_9CNID</name>
<feature type="domain" description="Fibrinogen C-terminal" evidence="2">
    <location>
        <begin position="10"/>
        <end position="55"/>
    </location>
</feature>
<evidence type="ECO:0000313" key="4">
    <source>
        <dbReference type="Proteomes" id="UP001159405"/>
    </source>
</evidence>
<dbReference type="Gene3D" id="3.90.215.10">
    <property type="entry name" value="Gamma Fibrinogen, chain A, domain 1"/>
    <property type="match status" value="1"/>
</dbReference>
<comment type="caution">
    <text evidence="3">The sequence shown here is derived from an EMBL/GenBank/DDBJ whole genome shotgun (WGS) entry which is preliminary data.</text>
</comment>
<dbReference type="EMBL" id="CALNXK010000001">
    <property type="protein sequence ID" value="CAH3032749.1"/>
    <property type="molecule type" value="Genomic_DNA"/>
</dbReference>
<reference evidence="3 4" key="1">
    <citation type="submission" date="2022-05" db="EMBL/GenBank/DDBJ databases">
        <authorList>
            <consortium name="Genoscope - CEA"/>
            <person name="William W."/>
        </authorList>
    </citation>
    <scope>NUCLEOTIDE SEQUENCE [LARGE SCALE GENOMIC DNA]</scope>
</reference>
<evidence type="ECO:0000259" key="2">
    <source>
        <dbReference type="Pfam" id="PF00147"/>
    </source>
</evidence>
<dbReference type="InterPro" id="IPR014716">
    <property type="entry name" value="Fibrinogen_a/b/g_C_1"/>
</dbReference>
<accession>A0ABN8MTD4</accession>
<proteinExistence type="predicted"/>
<organism evidence="3 4">
    <name type="scientific">Porites lobata</name>
    <dbReference type="NCBI Taxonomy" id="104759"/>
    <lineage>
        <taxon>Eukaryota</taxon>
        <taxon>Metazoa</taxon>
        <taxon>Cnidaria</taxon>
        <taxon>Anthozoa</taxon>
        <taxon>Hexacorallia</taxon>
        <taxon>Scleractinia</taxon>
        <taxon>Fungiina</taxon>
        <taxon>Poritidae</taxon>
        <taxon>Porites</taxon>
    </lineage>
</organism>